<evidence type="ECO:0000256" key="1">
    <source>
        <dbReference type="ARBA" id="ARBA00004141"/>
    </source>
</evidence>
<dbReference type="GO" id="GO:0055085">
    <property type="term" value="P:transmembrane transport"/>
    <property type="evidence" value="ECO:0007669"/>
    <property type="project" value="InterPro"/>
</dbReference>
<organism evidence="8 9">
    <name type="scientific">Escherichia coli</name>
    <dbReference type="NCBI Taxonomy" id="562"/>
    <lineage>
        <taxon>Bacteria</taxon>
        <taxon>Pseudomonadati</taxon>
        <taxon>Pseudomonadota</taxon>
        <taxon>Gammaproteobacteria</taxon>
        <taxon>Enterobacterales</taxon>
        <taxon>Enterobacteriaceae</taxon>
        <taxon>Escherichia</taxon>
    </lineage>
</organism>
<protein>
    <submittedName>
        <fullName evidence="8">Transporter YfdV</fullName>
    </submittedName>
</protein>
<keyword evidence="4 7" id="KW-0812">Transmembrane</keyword>
<reference evidence="8 9" key="1">
    <citation type="submission" date="2018-06" db="EMBL/GenBank/DDBJ databases">
        <authorList>
            <consortium name="Pathogen Informatics"/>
            <person name="Doyle S."/>
        </authorList>
    </citation>
    <scope>NUCLEOTIDE SEQUENCE [LARGE SCALE GENOMIC DNA]</scope>
    <source>
        <strain evidence="8 9">NCTC10418</strain>
    </source>
</reference>
<dbReference type="InterPro" id="IPR004776">
    <property type="entry name" value="Mem_transp_PIN-like"/>
</dbReference>
<dbReference type="PANTHER" id="PTHR36838">
    <property type="entry name" value="AUXIN EFFLUX CARRIER FAMILY PROTEIN"/>
    <property type="match status" value="1"/>
</dbReference>
<dbReference type="PANTHER" id="PTHR36838:SF1">
    <property type="entry name" value="SLR1864 PROTEIN"/>
    <property type="match status" value="1"/>
</dbReference>
<dbReference type="EMBL" id="UFZQ01000001">
    <property type="protein sequence ID" value="STE84704.1"/>
    <property type="molecule type" value="Genomic_DNA"/>
</dbReference>
<feature type="transmembrane region" description="Helical" evidence="7">
    <location>
        <begin position="14"/>
        <end position="36"/>
    </location>
</feature>
<dbReference type="GO" id="GO:0016020">
    <property type="term" value="C:membrane"/>
    <property type="evidence" value="ECO:0007669"/>
    <property type="project" value="UniProtKB-SubCell"/>
</dbReference>
<evidence type="ECO:0000313" key="9">
    <source>
        <dbReference type="Proteomes" id="UP000255460"/>
    </source>
</evidence>
<keyword evidence="6 7" id="KW-0472">Membrane</keyword>
<dbReference type="Pfam" id="PF03547">
    <property type="entry name" value="Mem_trans"/>
    <property type="match status" value="1"/>
</dbReference>
<sequence length="108" mass="11755">MTLAAHKFEFSAEIAYNTFLKLILMPLALLLVGMACHLNSEHLQMMVLAGALPPAFSGIIIASRFNVYTRTGTASLAVSVLGFVRHGSPCGFMSVRLVFIINHVIDFT</sequence>
<keyword evidence="3" id="KW-1003">Cell membrane</keyword>
<dbReference type="AlphaFoldDB" id="A0A376KPR0"/>
<name>A0A376KPR0_ECOLX</name>
<keyword evidence="5 7" id="KW-1133">Transmembrane helix</keyword>
<evidence type="ECO:0000256" key="6">
    <source>
        <dbReference type="ARBA" id="ARBA00023136"/>
    </source>
</evidence>
<feature type="transmembrane region" description="Helical" evidence="7">
    <location>
        <begin position="43"/>
        <end position="61"/>
    </location>
</feature>
<comment type="subcellular location">
    <subcellularLocation>
        <location evidence="1">Membrane</location>
        <topology evidence="1">Multi-pass membrane protein</topology>
    </subcellularLocation>
</comment>
<proteinExistence type="predicted"/>
<keyword evidence="2" id="KW-0813">Transport</keyword>
<evidence type="ECO:0000256" key="3">
    <source>
        <dbReference type="ARBA" id="ARBA00022475"/>
    </source>
</evidence>
<evidence type="ECO:0000256" key="2">
    <source>
        <dbReference type="ARBA" id="ARBA00022448"/>
    </source>
</evidence>
<gene>
    <name evidence="8" type="ORF">NCTC10418_02404</name>
</gene>
<evidence type="ECO:0000313" key="8">
    <source>
        <dbReference type="EMBL" id="STE84704.1"/>
    </source>
</evidence>
<evidence type="ECO:0000256" key="5">
    <source>
        <dbReference type="ARBA" id="ARBA00022989"/>
    </source>
</evidence>
<evidence type="ECO:0000256" key="4">
    <source>
        <dbReference type="ARBA" id="ARBA00022692"/>
    </source>
</evidence>
<accession>A0A376KPR0</accession>
<dbReference type="Proteomes" id="UP000255460">
    <property type="component" value="Unassembled WGS sequence"/>
</dbReference>
<evidence type="ECO:0000256" key="7">
    <source>
        <dbReference type="SAM" id="Phobius"/>
    </source>
</evidence>